<dbReference type="InterPro" id="IPR014756">
    <property type="entry name" value="Ig_E-set"/>
</dbReference>
<dbReference type="InterPro" id="IPR011022">
    <property type="entry name" value="Arrestin_C-like"/>
</dbReference>
<sequence length="322" mass="36481">MTKGSIRLALDKPYYIAGEVITGNCEVNISQPVQAAALTIKWKGMERTKFVISRMETYDAGGGRTETRTVHDKFEQEKTFFKTQMVLGSFNGGMAMPGTYSFPFQFQLPADLPGGCNIHRTEFGNEYRAAIIYKVKSNLDNVNEKDIKDKRYLSIVPRSLTVPQPVSCHNEKSFLFGGSGKLFMDATIPKNVFIPGETVPVRVIIDNQSKKNVDKLKVKLMRDVKLNCKGRTIQYSEEVNRNVFNGVDKKSKHDNVLNYGLPANIFPSTEGSMISHIYHLDIECDVAMAFDLEVHPRIEIIFMPAMNQAFYFYDNMPKGCWK</sequence>
<dbReference type="AlphaFoldDB" id="D2VHV8"/>
<gene>
    <name evidence="2" type="ORF">NAEGRDRAFT_68462</name>
</gene>
<dbReference type="KEGG" id="ngr:NAEGRDRAFT_68462"/>
<reference evidence="2 3" key="1">
    <citation type="journal article" date="2010" name="Cell">
        <title>The genome of Naegleria gruberi illuminates early eukaryotic versatility.</title>
        <authorList>
            <person name="Fritz-Laylin L.K."/>
            <person name="Prochnik S.E."/>
            <person name="Ginger M.L."/>
            <person name="Dacks J.B."/>
            <person name="Carpenter M.L."/>
            <person name="Field M.C."/>
            <person name="Kuo A."/>
            <person name="Paredez A."/>
            <person name="Chapman J."/>
            <person name="Pham J."/>
            <person name="Shu S."/>
            <person name="Neupane R."/>
            <person name="Cipriano M."/>
            <person name="Mancuso J."/>
            <person name="Tu H."/>
            <person name="Salamov A."/>
            <person name="Lindquist E."/>
            <person name="Shapiro H."/>
            <person name="Lucas S."/>
            <person name="Grigoriev I.V."/>
            <person name="Cande W.Z."/>
            <person name="Fulton C."/>
            <person name="Rokhsar D.S."/>
            <person name="Dawson S.C."/>
        </authorList>
    </citation>
    <scope>NUCLEOTIDE SEQUENCE [LARGE SCALE GENOMIC DNA]</scope>
    <source>
        <strain evidence="2 3">NEG-M</strain>
    </source>
</reference>
<organism evidence="3">
    <name type="scientific">Naegleria gruberi</name>
    <name type="common">Amoeba</name>
    <dbReference type="NCBI Taxonomy" id="5762"/>
    <lineage>
        <taxon>Eukaryota</taxon>
        <taxon>Discoba</taxon>
        <taxon>Heterolobosea</taxon>
        <taxon>Tetramitia</taxon>
        <taxon>Eutetramitia</taxon>
        <taxon>Vahlkampfiidae</taxon>
        <taxon>Naegleria</taxon>
    </lineage>
</organism>
<name>D2VHV8_NAEGR</name>
<dbReference type="InterPro" id="IPR014752">
    <property type="entry name" value="Arrestin-like_C"/>
</dbReference>
<dbReference type="OrthoDB" id="7785529at2759"/>
<dbReference type="RefSeq" id="XP_002676403.1">
    <property type="nucleotide sequence ID" value="XM_002676357.1"/>
</dbReference>
<dbReference type="GO" id="GO:0015031">
    <property type="term" value="P:protein transport"/>
    <property type="evidence" value="ECO:0007669"/>
    <property type="project" value="TreeGrafter"/>
</dbReference>
<accession>D2VHV8</accession>
<dbReference type="Gene3D" id="2.60.40.640">
    <property type="match status" value="2"/>
</dbReference>
<evidence type="ECO:0000259" key="1">
    <source>
        <dbReference type="SMART" id="SM01017"/>
    </source>
</evidence>
<dbReference type="GeneID" id="8863286"/>
<evidence type="ECO:0000313" key="3">
    <source>
        <dbReference type="Proteomes" id="UP000006671"/>
    </source>
</evidence>
<dbReference type="eggNOG" id="KOG3780">
    <property type="taxonomic scope" value="Eukaryota"/>
</dbReference>
<dbReference type="SMART" id="SM01017">
    <property type="entry name" value="Arrestin_C"/>
    <property type="match status" value="1"/>
</dbReference>
<dbReference type="PANTHER" id="PTHR11188">
    <property type="entry name" value="ARRESTIN DOMAIN CONTAINING PROTEIN"/>
    <property type="match status" value="1"/>
</dbReference>
<dbReference type="SUPFAM" id="SSF81296">
    <property type="entry name" value="E set domains"/>
    <property type="match status" value="2"/>
</dbReference>
<feature type="domain" description="Arrestin C-terminal-like" evidence="1">
    <location>
        <begin position="178"/>
        <end position="305"/>
    </location>
</feature>
<dbReference type="GO" id="GO:0005737">
    <property type="term" value="C:cytoplasm"/>
    <property type="evidence" value="ECO:0007669"/>
    <property type="project" value="TreeGrafter"/>
</dbReference>
<dbReference type="STRING" id="5762.D2VHV8"/>
<protein>
    <submittedName>
        <fullName evidence="2">Predicted protein</fullName>
    </submittedName>
</protein>
<dbReference type="EMBL" id="GG738872">
    <property type="protein sequence ID" value="EFC43659.1"/>
    <property type="molecule type" value="Genomic_DNA"/>
</dbReference>
<proteinExistence type="predicted"/>
<dbReference type="Proteomes" id="UP000006671">
    <property type="component" value="Unassembled WGS sequence"/>
</dbReference>
<dbReference type="PANTHER" id="PTHR11188:SF17">
    <property type="entry name" value="FI21816P1"/>
    <property type="match status" value="1"/>
</dbReference>
<dbReference type="Pfam" id="PF02752">
    <property type="entry name" value="Arrestin_C"/>
    <property type="match status" value="1"/>
</dbReference>
<dbReference type="InParanoid" id="D2VHV8"/>
<dbReference type="OMA" id="QSYSERM"/>
<dbReference type="InterPro" id="IPR050357">
    <property type="entry name" value="Arrestin_domain-protein"/>
</dbReference>
<dbReference type="Pfam" id="PF00339">
    <property type="entry name" value="Arrestin_N"/>
    <property type="match status" value="1"/>
</dbReference>
<dbReference type="InterPro" id="IPR011021">
    <property type="entry name" value="Arrestin-like_N"/>
</dbReference>
<dbReference type="VEuPathDB" id="AmoebaDB:NAEGRDRAFT_68462"/>
<keyword evidence="3" id="KW-1185">Reference proteome</keyword>
<evidence type="ECO:0000313" key="2">
    <source>
        <dbReference type="EMBL" id="EFC43659.1"/>
    </source>
</evidence>